<evidence type="ECO:0000313" key="2">
    <source>
        <dbReference type="EMBL" id="PLN85827.1"/>
    </source>
</evidence>
<sequence length="444" mass="50319">MNWTGGPLRRHSNQRDTQLFNRKRQFQKSKSRFKARASPPELSLFTANTRQILRHKETGEESNRVPIAPPCSTTLSPIKTTTHTDLLKQQLLQNSDWAAVSAARPLQISFAPVEETGRFGKRRRLTDSDRKRLSSHQPRPEETQISWKSQYKDNLSEVGTIEKLEIRINGQRPNAGRVSCQLADKALTSSQPMLLDSEPLNTPLGDDSNKHLWEDRVLSPFMDQESIPFDSPSLYTTSKGGTSPSIEEHVLPPKRHFTLDDQLIAEKEGRLDILYHPPNGDLPRVANHQHSPPHEKKANRQDQATGDTQSSSGNHWLPNPRYTIQRAPTRHQQPTSRSRPSRYTVNRLLPSARSPLQTSLPHHGFSVSLTSTRKSDDDDNTTQPRTTTPLSLIHLQNWTFSFSRGDIPTNSHLLDSLPVLLRTTTITTDNSNNNPRMLSWPAQQ</sequence>
<feature type="compositionally biased region" description="Polar residues" evidence="1">
    <location>
        <begin position="301"/>
        <end position="314"/>
    </location>
</feature>
<feature type="region of interest" description="Disordered" evidence="1">
    <location>
        <begin position="224"/>
        <end position="249"/>
    </location>
</feature>
<dbReference type="Proteomes" id="UP000235023">
    <property type="component" value="Unassembled WGS sequence"/>
</dbReference>
<evidence type="ECO:0000313" key="3">
    <source>
        <dbReference type="Proteomes" id="UP000235023"/>
    </source>
</evidence>
<name>A0A2J5I768_9EURO</name>
<feature type="compositionally biased region" description="Basic and acidic residues" evidence="1">
    <location>
        <begin position="125"/>
        <end position="142"/>
    </location>
</feature>
<accession>A0A2J5I768</accession>
<protein>
    <submittedName>
        <fullName evidence="2">Uncharacterized protein</fullName>
    </submittedName>
</protein>
<evidence type="ECO:0000256" key="1">
    <source>
        <dbReference type="SAM" id="MobiDB-lite"/>
    </source>
</evidence>
<dbReference type="AlphaFoldDB" id="A0A2J5I768"/>
<dbReference type="OrthoDB" id="5426563at2759"/>
<reference evidence="3" key="1">
    <citation type="submission" date="2017-12" db="EMBL/GenBank/DDBJ databases">
        <authorList>
            <consortium name="DOE Joint Genome Institute"/>
            <person name="Mondo S.J."/>
            <person name="Kjaerbolling I."/>
            <person name="Vesth T.C."/>
            <person name="Frisvad J.C."/>
            <person name="Nybo J.L."/>
            <person name="Theobald S."/>
            <person name="Kuo A."/>
            <person name="Bowyer P."/>
            <person name="Matsuda Y."/>
            <person name="Lyhne E.K."/>
            <person name="Kogle M.E."/>
            <person name="Clum A."/>
            <person name="Lipzen A."/>
            <person name="Salamov A."/>
            <person name="Ngan C.Y."/>
            <person name="Daum C."/>
            <person name="Chiniquy J."/>
            <person name="Barry K."/>
            <person name="LaButti K."/>
            <person name="Haridas S."/>
            <person name="Simmons B.A."/>
            <person name="Magnuson J.K."/>
            <person name="Mortensen U.H."/>
            <person name="Larsen T.O."/>
            <person name="Grigoriev I.V."/>
            <person name="Baker S.E."/>
            <person name="Andersen M.R."/>
            <person name="Nordberg H.P."/>
            <person name="Cantor M.N."/>
            <person name="Hua S.X."/>
        </authorList>
    </citation>
    <scope>NUCLEOTIDE SEQUENCE [LARGE SCALE GENOMIC DNA]</scope>
    <source>
        <strain evidence="3">IBT 19404</strain>
    </source>
</reference>
<feature type="region of interest" description="Disordered" evidence="1">
    <location>
        <begin position="119"/>
        <end position="146"/>
    </location>
</feature>
<feature type="compositionally biased region" description="Polar residues" evidence="1">
    <location>
        <begin position="330"/>
        <end position="344"/>
    </location>
</feature>
<organism evidence="2 3">
    <name type="scientific">Aspergillus taichungensis</name>
    <dbReference type="NCBI Taxonomy" id="482145"/>
    <lineage>
        <taxon>Eukaryota</taxon>
        <taxon>Fungi</taxon>
        <taxon>Dikarya</taxon>
        <taxon>Ascomycota</taxon>
        <taxon>Pezizomycotina</taxon>
        <taxon>Eurotiomycetes</taxon>
        <taxon>Eurotiomycetidae</taxon>
        <taxon>Eurotiales</taxon>
        <taxon>Aspergillaceae</taxon>
        <taxon>Aspergillus</taxon>
        <taxon>Aspergillus subgen. Circumdati</taxon>
    </lineage>
</organism>
<keyword evidence="3" id="KW-1185">Reference proteome</keyword>
<feature type="region of interest" description="Disordered" evidence="1">
    <location>
        <begin position="274"/>
        <end position="387"/>
    </location>
</feature>
<proteinExistence type="predicted"/>
<dbReference type="EMBL" id="KZ559502">
    <property type="protein sequence ID" value="PLN85827.1"/>
    <property type="molecule type" value="Genomic_DNA"/>
</dbReference>
<gene>
    <name evidence="2" type="ORF">BDW42DRAFT_201824</name>
</gene>
<feature type="compositionally biased region" description="Polar residues" evidence="1">
    <location>
        <begin position="233"/>
        <end position="245"/>
    </location>
</feature>